<evidence type="ECO:0000313" key="1">
    <source>
        <dbReference type="EMBL" id="KAI4344931.1"/>
    </source>
</evidence>
<evidence type="ECO:0000313" key="2">
    <source>
        <dbReference type="Proteomes" id="UP000828941"/>
    </source>
</evidence>
<sequence>MDLQNNFLLLRRWFEGFNMENFVLDEVELWVQFWGCQCNIIKRNLYGRKDGAKIVEVSDAGVFQMLGNRGTSMIFRDI</sequence>
<accession>A0ACB9P987</accession>
<dbReference type="EMBL" id="CM039430">
    <property type="protein sequence ID" value="KAI4344931.1"/>
    <property type="molecule type" value="Genomic_DNA"/>
</dbReference>
<reference evidence="1 2" key="1">
    <citation type="journal article" date="2022" name="DNA Res.">
        <title>Chromosomal-level genome assembly of the orchid tree Bauhinia variegata (Leguminosae; Cercidoideae) supports the allotetraploid origin hypothesis of Bauhinia.</title>
        <authorList>
            <person name="Zhong Y."/>
            <person name="Chen Y."/>
            <person name="Zheng D."/>
            <person name="Pang J."/>
            <person name="Liu Y."/>
            <person name="Luo S."/>
            <person name="Meng S."/>
            <person name="Qian L."/>
            <person name="Wei D."/>
            <person name="Dai S."/>
            <person name="Zhou R."/>
        </authorList>
    </citation>
    <scope>NUCLEOTIDE SEQUENCE [LARGE SCALE GENOMIC DNA]</scope>
    <source>
        <strain evidence="1">BV-YZ2020</strain>
    </source>
</reference>
<proteinExistence type="predicted"/>
<name>A0ACB9P987_BAUVA</name>
<keyword evidence="2" id="KW-1185">Reference proteome</keyword>
<comment type="caution">
    <text evidence="1">The sequence shown here is derived from an EMBL/GenBank/DDBJ whole genome shotgun (WGS) entry which is preliminary data.</text>
</comment>
<organism evidence="1 2">
    <name type="scientific">Bauhinia variegata</name>
    <name type="common">Purple orchid tree</name>
    <name type="synonym">Phanera variegata</name>
    <dbReference type="NCBI Taxonomy" id="167791"/>
    <lineage>
        <taxon>Eukaryota</taxon>
        <taxon>Viridiplantae</taxon>
        <taxon>Streptophyta</taxon>
        <taxon>Embryophyta</taxon>
        <taxon>Tracheophyta</taxon>
        <taxon>Spermatophyta</taxon>
        <taxon>Magnoliopsida</taxon>
        <taxon>eudicotyledons</taxon>
        <taxon>Gunneridae</taxon>
        <taxon>Pentapetalae</taxon>
        <taxon>rosids</taxon>
        <taxon>fabids</taxon>
        <taxon>Fabales</taxon>
        <taxon>Fabaceae</taxon>
        <taxon>Cercidoideae</taxon>
        <taxon>Cercideae</taxon>
        <taxon>Bauhiniinae</taxon>
        <taxon>Bauhinia</taxon>
    </lineage>
</organism>
<dbReference type="Proteomes" id="UP000828941">
    <property type="component" value="Chromosome 5"/>
</dbReference>
<protein>
    <submittedName>
        <fullName evidence="1">Uncharacterized protein</fullName>
    </submittedName>
</protein>
<gene>
    <name evidence="1" type="ORF">L6164_012108</name>
</gene>